<name>A0A8E4ZDK1_9CAUD</name>
<evidence type="ECO:0000313" key="1">
    <source>
        <dbReference type="EMBL" id="QQV91543.1"/>
    </source>
</evidence>
<organism evidence="1 2">
    <name type="scientific">Winogradskyella phage Peternella_1</name>
    <dbReference type="NCBI Taxonomy" id="2745699"/>
    <lineage>
        <taxon>Viruses</taxon>
        <taxon>Duplodnaviria</taxon>
        <taxon>Heunggongvirae</taxon>
        <taxon>Uroviricota</taxon>
        <taxon>Caudoviricetes</taxon>
        <taxon>Winoviridae</taxon>
        <taxon>Peternellavirus</taxon>
        <taxon>Peternellavirus peternella</taxon>
    </lineage>
</organism>
<accession>A0A8E4ZDK1</accession>
<sequence length="98" mass="11470">MTKGSYITHLLNILAYDSLIDMLSIAERYWLHREIIKNYGLSTADACVSNTPQGRILNISNKIISKNWQRPDLRYNSFRELEEFNGTEWITLNILNHV</sequence>
<reference evidence="1" key="1">
    <citation type="submission" date="2020-07" db="EMBL/GenBank/DDBJ databases">
        <title>Highly diverse flavobacterial phages as mortality factor during North Sea spring blooms.</title>
        <authorList>
            <person name="Bartlau N."/>
            <person name="Wichels A."/>
            <person name="Krohne G."/>
            <person name="Adriaenssens E.M."/>
            <person name="Heins A."/>
            <person name="Fuchs B.M."/>
            <person name="Amann R."/>
            <person name="Moraru C."/>
        </authorList>
    </citation>
    <scope>NUCLEOTIDE SEQUENCE</scope>
</reference>
<keyword evidence="2" id="KW-1185">Reference proteome</keyword>
<gene>
    <name evidence="1" type="ORF">Peternella1_7</name>
</gene>
<dbReference type="Proteomes" id="UP000693777">
    <property type="component" value="Segment"/>
</dbReference>
<dbReference type="EMBL" id="MT732475">
    <property type="protein sequence ID" value="QQV91543.1"/>
    <property type="molecule type" value="Genomic_DNA"/>
</dbReference>
<protein>
    <submittedName>
        <fullName evidence="1">Uncharacterized protein</fullName>
    </submittedName>
</protein>
<proteinExistence type="predicted"/>
<evidence type="ECO:0000313" key="2">
    <source>
        <dbReference type="Proteomes" id="UP000693777"/>
    </source>
</evidence>